<dbReference type="PANTHER" id="PTHR47691:SF3">
    <property type="entry name" value="HTH-TYPE TRANSCRIPTIONAL REGULATOR RV0890C-RELATED"/>
    <property type="match status" value="1"/>
</dbReference>
<proteinExistence type="predicted"/>
<dbReference type="SUPFAM" id="SSF52540">
    <property type="entry name" value="P-loop containing nucleoside triphosphate hydrolases"/>
    <property type="match status" value="1"/>
</dbReference>
<keyword evidence="3" id="KW-1185">Reference proteome</keyword>
<dbReference type="SUPFAM" id="SSF50494">
    <property type="entry name" value="Trypsin-like serine proteases"/>
    <property type="match status" value="1"/>
</dbReference>
<gene>
    <name evidence="2" type="ORF">LX16_4947</name>
</gene>
<organism evidence="2 3">
    <name type="scientific">Stackebrandtia albiflava</name>
    <dbReference type="NCBI Taxonomy" id="406432"/>
    <lineage>
        <taxon>Bacteria</taxon>
        <taxon>Bacillati</taxon>
        <taxon>Actinomycetota</taxon>
        <taxon>Actinomycetes</taxon>
        <taxon>Glycomycetales</taxon>
        <taxon>Glycomycetaceae</taxon>
        <taxon>Stackebrandtia</taxon>
    </lineage>
</organism>
<name>A0A562UQB1_9ACTN</name>
<reference evidence="2 3" key="1">
    <citation type="journal article" date="2013" name="Stand. Genomic Sci.">
        <title>Genomic Encyclopedia of Type Strains, Phase I: The one thousand microbial genomes (KMG-I) project.</title>
        <authorList>
            <person name="Kyrpides N.C."/>
            <person name="Woyke T."/>
            <person name="Eisen J.A."/>
            <person name="Garrity G."/>
            <person name="Lilburn T.G."/>
            <person name="Beck B.J."/>
            <person name="Whitman W.B."/>
            <person name="Hugenholtz P."/>
            <person name="Klenk H.P."/>
        </authorList>
    </citation>
    <scope>NUCLEOTIDE SEQUENCE [LARGE SCALE GENOMIC DNA]</scope>
    <source>
        <strain evidence="2 3">DSM 45044</strain>
    </source>
</reference>
<dbReference type="OrthoDB" id="134501at2"/>
<evidence type="ECO:0000313" key="3">
    <source>
        <dbReference type="Proteomes" id="UP000321617"/>
    </source>
</evidence>
<accession>A0A562UQB1</accession>
<dbReference type="Proteomes" id="UP000321617">
    <property type="component" value="Unassembled WGS sequence"/>
</dbReference>
<dbReference type="SUPFAM" id="SSF48452">
    <property type="entry name" value="TPR-like"/>
    <property type="match status" value="1"/>
</dbReference>
<dbReference type="PANTHER" id="PTHR47691">
    <property type="entry name" value="REGULATOR-RELATED"/>
    <property type="match status" value="1"/>
</dbReference>
<dbReference type="InterPro" id="IPR009003">
    <property type="entry name" value="Peptidase_S1_PA"/>
</dbReference>
<feature type="region of interest" description="Disordered" evidence="1">
    <location>
        <begin position="97"/>
        <end position="123"/>
    </location>
</feature>
<dbReference type="InterPro" id="IPR019734">
    <property type="entry name" value="TPR_rpt"/>
</dbReference>
<dbReference type="SMART" id="SM00028">
    <property type="entry name" value="TPR"/>
    <property type="match status" value="4"/>
</dbReference>
<dbReference type="RefSeq" id="WP_147144010.1">
    <property type="nucleotide sequence ID" value="NZ_BAABIJ010000006.1"/>
</dbReference>
<dbReference type="InterPro" id="IPR027417">
    <property type="entry name" value="P-loop_NTPase"/>
</dbReference>
<evidence type="ECO:0000256" key="1">
    <source>
        <dbReference type="SAM" id="MobiDB-lite"/>
    </source>
</evidence>
<protein>
    <submittedName>
        <fullName evidence="2">Tetratricopeptide repeat protein</fullName>
    </submittedName>
</protein>
<comment type="caution">
    <text evidence="2">The sequence shown here is derived from an EMBL/GenBank/DDBJ whole genome shotgun (WGS) entry which is preliminary data.</text>
</comment>
<dbReference type="EMBL" id="VLLL01000010">
    <property type="protein sequence ID" value="TWJ07784.1"/>
    <property type="molecule type" value="Genomic_DNA"/>
</dbReference>
<dbReference type="Gene3D" id="1.25.40.10">
    <property type="entry name" value="Tetratricopeptide repeat domain"/>
    <property type="match status" value="1"/>
</dbReference>
<dbReference type="Gene3D" id="2.40.10.120">
    <property type="match status" value="1"/>
</dbReference>
<sequence length="880" mass="95489">MSPTAIDDLRLYRFAVRIESPATGFLGSGFFVAPGYALTCAHVVAKLPDGATVNLAAGPGASTRELRGVVRGRTPAAPGADGLWAWPDLALIEVRDPGGAPHTTHPCPRVDLSPSPPTGPRRHRAVVAVRPNPDDARSAPRFRCVDFIWETVDDHGFWWLTTGHAQRGMSGGMLLDAETGTVVAVVNNRRHASGAVATPLSALATTLPAETVIALHTDTTAFPEWDAAFTRRHDDGWQDYWAPDNSGTRFVGREDELSQLREQLDRAGGLAVVQSIGGFGGVGKTALAVAFGNRFKAGFPDGRVFHDFRSYRDSRSDTATDALGSVLVGVGAVPADEIGRLDHRARVDRWQAAAAGRRLLMIWDNVDSVTQLDGLLVRGDGCATIVTSRELLRVEGNIPPMRLGILEEADAIAMFRMIAGDDHPLALVTELVRRDLYVPVLIGTHAEEVANHETSLEEIIEDLPEPSSARHVLTHVDHQRDLFDRLAGSYRRLDPDARFALRVLGAHPGYDATLASLAAGMGCDTHEAERRMKRLDKAGFAERNHTGHRDRTLRGYRAHDLIRAYGLHLAEQETAGDTDEKTAIRAALIDHFQRLLDDNRDNFNDWFGVEADSIRDLALTGTGPAHGRLARYLGYRGVLYNRCDAAEVGFRHAMLIDEKHGDRTRVAHSHWGLGEAARLRGDLDAADGHYRAALEVSTSVGDDPGIGNAQRGLGEIAQLRGDDAAAEDRYGKAIAAYEAAGKRRRVAYVLRGLARVAELRQDFALADERFREALAVSRDEGDGVAVAYTLRGLGDIALLRADLTAATGHYTDTVAAFEALGDPVGVATGRRGLALVAEAHGDLDTAREVLTAVIEVFTRHDSVSWLERAKSDLARLSRRA</sequence>
<dbReference type="AlphaFoldDB" id="A0A562UQB1"/>
<dbReference type="Gene3D" id="3.40.50.300">
    <property type="entry name" value="P-loop containing nucleotide triphosphate hydrolases"/>
    <property type="match status" value="1"/>
</dbReference>
<evidence type="ECO:0000313" key="2">
    <source>
        <dbReference type="EMBL" id="TWJ07784.1"/>
    </source>
</evidence>
<dbReference type="InterPro" id="IPR011990">
    <property type="entry name" value="TPR-like_helical_dom_sf"/>
</dbReference>
<dbReference type="Pfam" id="PF13424">
    <property type="entry name" value="TPR_12"/>
    <property type="match status" value="1"/>
</dbReference>
<dbReference type="Pfam" id="PF13365">
    <property type="entry name" value="Trypsin_2"/>
    <property type="match status" value="1"/>
</dbReference>